<gene>
    <name evidence="4" type="ORF">PISL3812_07992</name>
</gene>
<evidence type="ECO:0000313" key="5">
    <source>
        <dbReference type="Proteomes" id="UP000054383"/>
    </source>
</evidence>
<dbReference type="EMBL" id="CVMT01000008">
    <property type="protein sequence ID" value="CRG90944.1"/>
    <property type="molecule type" value="Genomic_DNA"/>
</dbReference>
<keyword evidence="5" id="KW-1185">Reference proteome</keyword>
<evidence type="ECO:0000313" key="4">
    <source>
        <dbReference type="EMBL" id="CRG90944.1"/>
    </source>
</evidence>
<proteinExistence type="inferred from homology"/>
<dbReference type="Pfam" id="PF00155">
    <property type="entry name" value="Aminotran_1_2"/>
    <property type="match status" value="1"/>
</dbReference>
<dbReference type="STRING" id="28573.A0A0U1M5X3"/>
<keyword evidence="2" id="KW-0663">Pyridoxal phosphate</keyword>
<feature type="domain" description="Aminotransferase class I/classII large" evidence="3">
    <location>
        <begin position="63"/>
        <end position="360"/>
    </location>
</feature>
<sequence>MQNIETFELRKWAGIRRPNTRYSLAGSAPVPLTLKRLASLSSDPTRTTQVLGSLDSVPLGEPSTNLELRENIAAALFDFETSGVTAEHVFITAAGTTGANELSLQSLIQPGDHVIVQYPSYGQLLGIPNAAAKVDVSLWRMDPANGWAANIDQLRTMVEKGKTKLIVLNNPHNPTGYTLPTELRREIVKLAKNNDVWLHVDEIFRPLFHEPGSDASSFMDFTSEYSKVVVTGSTSKAWGLSGIRIGWIVSKEKSIREACSNLSGYVFGHCGALDTVIATEALSSRCNSIILQQSLAQAKTNIQLLDQFVQRNAANVAWMKPAAGATAFIQFRKGDKQPVDATDFCNKLKAHTGVLLAPGSLCFGDGPERSGECQELKGFVRWHLTGLTEVMEKGIAEIESFLRDGFDAVQVS</sequence>
<dbReference type="GO" id="GO:0030170">
    <property type="term" value="F:pyridoxal phosphate binding"/>
    <property type="evidence" value="ECO:0007669"/>
    <property type="project" value="InterPro"/>
</dbReference>
<dbReference type="InterPro" id="IPR015424">
    <property type="entry name" value="PyrdxlP-dep_Trfase"/>
</dbReference>
<accession>A0A0U1M5X3</accession>
<dbReference type="CDD" id="cd00609">
    <property type="entry name" value="AAT_like"/>
    <property type="match status" value="1"/>
</dbReference>
<keyword evidence="4" id="KW-0808">Transferase</keyword>
<dbReference type="Gene3D" id="3.40.640.10">
    <property type="entry name" value="Type I PLP-dependent aspartate aminotransferase-like (Major domain)"/>
    <property type="match status" value="1"/>
</dbReference>
<dbReference type="InterPro" id="IPR004838">
    <property type="entry name" value="NHTrfase_class1_PyrdxlP-BS"/>
</dbReference>
<dbReference type="Gene3D" id="3.90.1150.10">
    <property type="entry name" value="Aspartate Aminotransferase, domain 1"/>
    <property type="match status" value="1"/>
</dbReference>
<evidence type="ECO:0000256" key="2">
    <source>
        <dbReference type="ARBA" id="ARBA00022898"/>
    </source>
</evidence>
<dbReference type="AlphaFoldDB" id="A0A0U1M5X3"/>
<keyword evidence="4" id="KW-0032">Aminotransferase</keyword>
<organism evidence="4 5">
    <name type="scientific">Talaromyces islandicus</name>
    <name type="common">Penicillium islandicum</name>
    <dbReference type="NCBI Taxonomy" id="28573"/>
    <lineage>
        <taxon>Eukaryota</taxon>
        <taxon>Fungi</taxon>
        <taxon>Dikarya</taxon>
        <taxon>Ascomycota</taxon>
        <taxon>Pezizomycotina</taxon>
        <taxon>Eurotiomycetes</taxon>
        <taxon>Eurotiomycetidae</taxon>
        <taxon>Eurotiales</taxon>
        <taxon>Trichocomaceae</taxon>
        <taxon>Talaromyces</taxon>
        <taxon>Talaromyces sect. Islandici</taxon>
    </lineage>
</organism>
<dbReference type="PANTHER" id="PTHR43510:SF1">
    <property type="entry name" value="AMINOTRANSFERASE FUNCTION, HYPOTHETICAL (EUROFUNG)"/>
    <property type="match status" value="1"/>
</dbReference>
<evidence type="ECO:0000256" key="1">
    <source>
        <dbReference type="ARBA" id="ARBA00007441"/>
    </source>
</evidence>
<dbReference type="OrthoDB" id="7042322at2759"/>
<dbReference type="GO" id="GO:0008483">
    <property type="term" value="F:transaminase activity"/>
    <property type="evidence" value="ECO:0007669"/>
    <property type="project" value="UniProtKB-KW"/>
</dbReference>
<dbReference type="InterPro" id="IPR015421">
    <property type="entry name" value="PyrdxlP-dep_Trfase_major"/>
</dbReference>
<dbReference type="Proteomes" id="UP000054383">
    <property type="component" value="Unassembled WGS sequence"/>
</dbReference>
<dbReference type="PROSITE" id="PS00105">
    <property type="entry name" value="AA_TRANSFER_CLASS_1"/>
    <property type="match status" value="1"/>
</dbReference>
<protein>
    <submittedName>
        <fullName evidence="4">Aminotransferase, putative</fullName>
    </submittedName>
</protein>
<dbReference type="OMA" id="HITAGCV"/>
<reference evidence="4 5" key="1">
    <citation type="submission" date="2015-04" db="EMBL/GenBank/DDBJ databases">
        <authorList>
            <person name="Syromyatnikov M.Y."/>
            <person name="Popov V.N."/>
        </authorList>
    </citation>
    <scope>NUCLEOTIDE SEQUENCE [LARGE SCALE GENOMIC DNA]</scope>
    <source>
        <strain evidence="4">WF-38-12</strain>
    </source>
</reference>
<dbReference type="SUPFAM" id="SSF53383">
    <property type="entry name" value="PLP-dependent transferases"/>
    <property type="match status" value="1"/>
</dbReference>
<comment type="similarity">
    <text evidence="1">Belongs to the class-I pyridoxal-phosphate-dependent aminotransferase family.</text>
</comment>
<evidence type="ECO:0000259" key="3">
    <source>
        <dbReference type="Pfam" id="PF00155"/>
    </source>
</evidence>
<dbReference type="InterPro" id="IPR015422">
    <property type="entry name" value="PyrdxlP-dep_Trfase_small"/>
</dbReference>
<dbReference type="InterPro" id="IPR004839">
    <property type="entry name" value="Aminotransferase_I/II_large"/>
</dbReference>
<dbReference type="PANTHER" id="PTHR43510">
    <property type="entry name" value="AMINOTRANSFERASE FUNCTION, HYPOTHETICAL (EUROFUNG)"/>
    <property type="match status" value="1"/>
</dbReference>
<name>A0A0U1M5X3_TALIS</name>